<proteinExistence type="predicted"/>
<evidence type="ECO:0000313" key="3">
    <source>
        <dbReference type="EMBL" id="RAO64296.1"/>
    </source>
</evidence>
<dbReference type="Proteomes" id="UP000249363">
    <property type="component" value="Unassembled WGS sequence"/>
</dbReference>
<dbReference type="Pfam" id="PF26146">
    <property type="entry name" value="PI-PLC_X"/>
    <property type="match status" value="1"/>
</dbReference>
<dbReference type="InterPro" id="IPR051057">
    <property type="entry name" value="PI-PLC_domain"/>
</dbReference>
<dbReference type="OrthoDB" id="7984201at2759"/>
<feature type="region of interest" description="Disordered" evidence="1">
    <location>
        <begin position="104"/>
        <end position="128"/>
    </location>
</feature>
<dbReference type="GeneID" id="63789525"/>
<dbReference type="GO" id="GO:0006629">
    <property type="term" value="P:lipid metabolic process"/>
    <property type="evidence" value="ECO:0007669"/>
    <property type="project" value="InterPro"/>
</dbReference>
<dbReference type="Gene3D" id="3.20.20.190">
    <property type="entry name" value="Phosphatidylinositol (PI) phosphodiesterase"/>
    <property type="match status" value="1"/>
</dbReference>
<evidence type="ECO:0000256" key="1">
    <source>
        <dbReference type="SAM" id="MobiDB-lite"/>
    </source>
</evidence>
<comment type="caution">
    <text evidence="3">The sequence shown here is derived from an EMBL/GenBank/DDBJ whole genome shotgun (WGS) entry which is preliminary data.</text>
</comment>
<dbReference type="SUPFAM" id="SSF51695">
    <property type="entry name" value="PLC-like phosphodiesterases"/>
    <property type="match status" value="1"/>
</dbReference>
<feature type="compositionally biased region" description="Low complexity" evidence="1">
    <location>
        <begin position="106"/>
        <end position="128"/>
    </location>
</feature>
<feature type="signal peptide" evidence="2">
    <location>
        <begin position="1"/>
        <end position="16"/>
    </location>
</feature>
<dbReference type="AlphaFoldDB" id="A0A364KL67"/>
<dbReference type="STRING" id="1196081.A0A364KL67"/>
<protein>
    <recommendedName>
        <fullName evidence="5">Phosphatidylinositol-specific phospholipase C X domain-containing protein</fullName>
    </recommendedName>
</protein>
<dbReference type="InterPro" id="IPR017946">
    <property type="entry name" value="PLC-like_Pdiesterase_TIM-brl"/>
</dbReference>
<sequence>MLSLWMAVALLTGALAQSTTSSSSSTTSASNTETAAIVTLSGTVDPLSIDGATGSVTYPSVTTTVTLSSDSSTLTGTVTRNATDAYTTTSGTVTMLVGSQGTTTLAPNATASRNSTTTTSTTSTTPLPTNTQPCNGYVEFCARNYSNVTYVAAHNSPFDRQGNIASNQKYPVTTQLNDGVRMLQFQVHLQNGTLYLCHTSCDLLNAGTLQDYLTTVNKWLNNNPYEVITILMGNYDLIGVGNFTDSIVNSGLSKYAYQPPKIPMGLDDWPLLSDLILTQKRAIIFMDYNANQTEVPYILDEFTQMWETPFSPTDPDFPCTTQRPPNLSEESAKSIMYMANHNLNVEISFSGLDILIPNTAVLNETNGVSGYRSLGLMADNCTATWGRPPNFLLVDYYNDGSFPGSVFEVAADMNNVTYNGHCCGSTTSGALKLQVPGHWWVIMAVGAFLFY</sequence>
<dbReference type="RefSeq" id="XP_040728813.1">
    <property type="nucleotide sequence ID" value="XM_040875296.1"/>
</dbReference>
<accession>A0A364KL67</accession>
<reference evidence="3 4" key="1">
    <citation type="journal article" date="2017" name="Biotechnol. Biofuels">
        <title>Differential beta-glucosidase expression as a function of carbon source availability in Talaromyces amestolkiae: a genomic and proteomic approach.</title>
        <authorList>
            <person name="de Eugenio L.I."/>
            <person name="Mendez-Liter J.A."/>
            <person name="Nieto-Dominguez M."/>
            <person name="Alonso L."/>
            <person name="Gil-Munoz J."/>
            <person name="Barriuso J."/>
            <person name="Prieto A."/>
            <person name="Martinez M.J."/>
        </authorList>
    </citation>
    <scope>NUCLEOTIDE SEQUENCE [LARGE SCALE GENOMIC DNA]</scope>
    <source>
        <strain evidence="3 4">CIB</strain>
    </source>
</reference>
<organism evidence="3 4">
    <name type="scientific">Talaromyces amestolkiae</name>
    <dbReference type="NCBI Taxonomy" id="1196081"/>
    <lineage>
        <taxon>Eukaryota</taxon>
        <taxon>Fungi</taxon>
        <taxon>Dikarya</taxon>
        <taxon>Ascomycota</taxon>
        <taxon>Pezizomycotina</taxon>
        <taxon>Eurotiomycetes</taxon>
        <taxon>Eurotiomycetidae</taxon>
        <taxon>Eurotiales</taxon>
        <taxon>Trichocomaceae</taxon>
        <taxon>Talaromyces</taxon>
        <taxon>Talaromyces sect. Talaromyces</taxon>
    </lineage>
</organism>
<dbReference type="EMBL" id="MIKG01000001">
    <property type="protein sequence ID" value="RAO64296.1"/>
    <property type="molecule type" value="Genomic_DNA"/>
</dbReference>
<name>A0A364KL67_TALAM</name>
<keyword evidence="4" id="KW-1185">Reference proteome</keyword>
<dbReference type="PANTHER" id="PTHR13593">
    <property type="match status" value="1"/>
</dbReference>
<dbReference type="CDD" id="cd08588">
    <property type="entry name" value="PI-PLCc_At5g67130_like"/>
    <property type="match status" value="1"/>
</dbReference>
<dbReference type="GO" id="GO:0008081">
    <property type="term" value="F:phosphoric diester hydrolase activity"/>
    <property type="evidence" value="ECO:0007669"/>
    <property type="project" value="InterPro"/>
</dbReference>
<feature type="chain" id="PRO_5016602949" description="Phosphatidylinositol-specific phospholipase C X domain-containing protein" evidence="2">
    <location>
        <begin position="17"/>
        <end position="451"/>
    </location>
</feature>
<gene>
    <name evidence="3" type="ORF">BHQ10_000308</name>
</gene>
<evidence type="ECO:0008006" key="5">
    <source>
        <dbReference type="Google" id="ProtNLM"/>
    </source>
</evidence>
<evidence type="ECO:0000313" key="4">
    <source>
        <dbReference type="Proteomes" id="UP000249363"/>
    </source>
</evidence>
<keyword evidence="2" id="KW-0732">Signal</keyword>
<dbReference type="PANTHER" id="PTHR13593:SF140">
    <property type="entry name" value="PLC-LIKE PHOSPHODIESTERASE"/>
    <property type="match status" value="1"/>
</dbReference>
<evidence type="ECO:0000256" key="2">
    <source>
        <dbReference type="SAM" id="SignalP"/>
    </source>
</evidence>